<dbReference type="EMBL" id="KF901125">
    <property type="protein sequence ID" value="AIF18971.1"/>
    <property type="molecule type" value="Genomic_DNA"/>
</dbReference>
<keyword evidence="1" id="KW-0812">Transmembrane</keyword>
<dbReference type="InterPro" id="IPR009577">
    <property type="entry name" value="Sm_multidrug_ex"/>
</dbReference>
<proteinExistence type="predicted"/>
<reference evidence="2" key="1">
    <citation type="journal article" date="2014" name="Genome Biol. Evol.">
        <title>Pangenome evidence for extensive interdomain horizontal transfer affecting lineage core and shell genes in uncultured planktonic thaumarchaeota and euryarchaeota.</title>
        <authorList>
            <person name="Deschamps P."/>
            <person name="Zivanovic Y."/>
            <person name="Moreira D."/>
            <person name="Rodriguez-Valera F."/>
            <person name="Lopez-Garcia P."/>
        </authorList>
    </citation>
    <scope>NUCLEOTIDE SEQUENCE</scope>
</reference>
<evidence type="ECO:0000313" key="2">
    <source>
        <dbReference type="EMBL" id="AIF18971.1"/>
    </source>
</evidence>
<evidence type="ECO:0000256" key="1">
    <source>
        <dbReference type="SAM" id="Phobius"/>
    </source>
</evidence>
<evidence type="ECO:0008006" key="3">
    <source>
        <dbReference type="Google" id="ProtNLM"/>
    </source>
</evidence>
<keyword evidence="1" id="KW-1133">Transmembrane helix</keyword>
<sequence length="670" mass="74804">MEEDPLDRELDRIRQRRTGQKRFFRGTFDDLTLVVGVIAGIVFFGGMMVLSAGQLAPDSITLDQTLSKTPLDPSGECLDREGEVWINIWGDHDMVVVKSNNAPSDATLVTSHLTPVGGGDPLVSTYTGGSGDIRSEIHLDDSIPEGQYLLSATLYHSDSVDSLDEVDNQSEYESVFDSLTSLSTKQVDVEVKTVETGSLFNRIESKEADVIDDDPRSCYTMEQMGEWGWVLMGAEWVGGRETAMLLGGNAGVPAWWLAFISLGMSIFFLCVQYPLMHRLYHRDADDLLSTAQMRRLIERIITGVADELRCEVDFEQMRLQDRPISIDVIVPYKTTGRTIASPIDVRAEVIKELLEEFAVFGEMRPLQLKVVCTDSNTSADMTSLGPEFFYTGSSSVPLAEDYGHFFSEMSAFGRLDTAVHESLARWFRKHDLVDFGSAVMADEDAVFIRAIYRPVQRFAYFLFKPTYKDLQDDLEDHLSADLMPHLNGRILMVSARNEKSTLADRAIAGRVEQGVNEFTGEAMVAKRGGIAGALLQNPFMGDILSSVEYVAHKNQSRIDRFGYWGLIVFVWIPFMASGVLVGAMLGLVARMPFERVLAACLIGGTAASLTWAYTARGIIEFMERYHAEAVVPVLLFLAVAFTWLKIRDNRIRRREELFRDSMAFFAGASE</sequence>
<feature type="transmembrane region" description="Helical" evidence="1">
    <location>
        <begin position="31"/>
        <end position="50"/>
    </location>
</feature>
<organism evidence="2">
    <name type="scientific">uncultured marine group II/III euryarchaeote KM3_85_A08</name>
    <dbReference type="NCBI Taxonomy" id="1456525"/>
    <lineage>
        <taxon>Archaea</taxon>
        <taxon>Methanobacteriati</taxon>
        <taxon>Methanobacteriota</taxon>
        <taxon>environmental samples</taxon>
    </lineage>
</organism>
<protein>
    <recommendedName>
        <fullName evidence="3">Small multi-drug export protein</fullName>
    </recommendedName>
</protein>
<dbReference type="Pfam" id="PF06695">
    <property type="entry name" value="Sm_multidrug_ex"/>
    <property type="match status" value="1"/>
</dbReference>
<feature type="transmembrane region" description="Helical" evidence="1">
    <location>
        <begin position="561"/>
        <end position="589"/>
    </location>
</feature>
<name>A0A075HRJ3_9EURY</name>
<keyword evidence="1" id="KW-0472">Membrane</keyword>
<feature type="transmembrane region" description="Helical" evidence="1">
    <location>
        <begin position="254"/>
        <end position="275"/>
    </location>
</feature>
<feature type="transmembrane region" description="Helical" evidence="1">
    <location>
        <begin position="596"/>
        <end position="613"/>
    </location>
</feature>
<dbReference type="AlphaFoldDB" id="A0A075HRJ3"/>
<feature type="transmembrane region" description="Helical" evidence="1">
    <location>
        <begin position="625"/>
        <end position="644"/>
    </location>
</feature>
<accession>A0A075HRJ3</accession>